<dbReference type="InterPro" id="IPR011761">
    <property type="entry name" value="ATP-grasp"/>
</dbReference>
<keyword evidence="4" id="KW-1185">Reference proteome</keyword>
<dbReference type="RefSeq" id="WP_106611340.1">
    <property type="nucleotide sequence ID" value="NZ_JAUSTO010000010.1"/>
</dbReference>
<dbReference type="EMBL" id="JAUSTO010000010">
    <property type="protein sequence ID" value="MDQ0152987.1"/>
    <property type="molecule type" value="Genomic_DNA"/>
</dbReference>
<gene>
    <name evidence="3" type="ORF">J2S20_001693</name>
</gene>
<dbReference type="InterPro" id="IPR048764">
    <property type="entry name" value="PylC_N"/>
</dbReference>
<name>A0AAE3VAY5_9FIRM</name>
<keyword evidence="1" id="KW-0067">ATP-binding</keyword>
<dbReference type="PANTHER" id="PTHR23132">
    <property type="entry name" value="D-ALANINE--D-ALANINE LIGASE"/>
    <property type="match status" value="1"/>
</dbReference>
<evidence type="ECO:0000256" key="1">
    <source>
        <dbReference type="PROSITE-ProRule" id="PRU00409"/>
    </source>
</evidence>
<dbReference type="GO" id="GO:0046872">
    <property type="term" value="F:metal ion binding"/>
    <property type="evidence" value="ECO:0007669"/>
    <property type="project" value="InterPro"/>
</dbReference>
<dbReference type="Gene3D" id="3.30.1490.20">
    <property type="entry name" value="ATP-grasp fold, A domain"/>
    <property type="match status" value="1"/>
</dbReference>
<keyword evidence="3" id="KW-0436">Ligase</keyword>
<dbReference type="Proteomes" id="UP001241537">
    <property type="component" value="Unassembled WGS sequence"/>
</dbReference>
<feature type="domain" description="ATP-grasp" evidence="2">
    <location>
        <begin position="111"/>
        <end position="292"/>
    </location>
</feature>
<dbReference type="Pfam" id="PF21360">
    <property type="entry name" value="PylC-like_N"/>
    <property type="match status" value="1"/>
</dbReference>
<reference evidence="3" key="1">
    <citation type="submission" date="2023-07" db="EMBL/GenBank/DDBJ databases">
        <title>Genomic Encyclopedia of Type Strains, Phase IV (KMG-IV): sequencing the most valuable type-strain genomes for metagenomic binning, comparative biology and taxonomic classification.</title>
        <authorList>
            <person name="Goeker M."/>
        </authorList>
    </citation>
    <scope>NUCLEOTIDE SEQUENCE</scope>
    <source>
        <strain evidence="3">DSM 19659</strain>
    </source>
</reference>
<protein>
    <submittedName>
        <fullName evidence="3">Carbamoyl-phosphate synthase large subunit</fullName>
        <ecNumber evidence="3">6.3.5.5</ecNumber>
    </submittedName>
</protein>
<keyword evidence="1" id="KW-0547">Nucleotide-binding</keyword>
<dbReference type="NCBIfam" id="NF009406">
    <property type="entry name" value="PRK12767.1-5"/>
    <property type="match status" value="1"/>
</dbReference>
<dbReference type="AlphaFoldDB" id="A0AAE3VAY5"/>
<sequence length="321" mass="36165">MNFLILAAGTRNKIVQYFKRTFDGVGTVVATDASELGPAIYDADKYYIVPSINEPGYIDKILKICKDERISGVLSLIDPELSLLALNEEKFNSVGTKVIGSTYDLCEMALDKMQMYHWLVANGYNCARSWMDKEEFYKAVEAGEVTYPVFVKPYCGSASISISKAFDKETVDLLFTHEEGLMIQEFLDGQELGADVYIDMISGEVVSIFTKKKIKMRAGETDKAVSFKDPKLFNLIEKFVLEAGYRGQVDIDLFEIKGRYYISEVNPRFGGGYPHAYESGCDHITLILNNLQGVPNKKNIGDYESGIYMMKYSDILIKRNV</sequence>
<dbReference type="Pfam" id="PF02655">
    <property type="entry name" value="ATP-grasp_3"/>
    <property type="match status" value="1"/>
</dbReference>
<dbReference type="PROSITE" id="PS50975">
    <property type="entry name" value="ATP_GRASP"/>
    <property type="match status" value="1"/>
</dbReference>
<evidence type="ECO:0000313" key="4">
    <source>
        <dbReference type="Proteomes" id="UP001241537"/>
    </source>
</evidence>
<organism evidence="3 4">
    <name type="scientific">Moryella indoligenes</name>
    <dbReference type="NCBI Taxonomy" id="371674"/>
    <lineage>
        <taxon>Bacteria</taxon>
        <taxon>Bacillati</taxon>
        <taxon>Bacillota</taxon>
        <taxon>Clostridia</taxon>
        <taxon>Lachnospirales</taxon>
        <taxon>Lachnospiraceae</taxon>
        <taxon>Moryella</taxon>
    </lineage>
</organism>
<dbReference type="InterPro" id="IPR013815">
    <property type="entry name" value="ATP_grasp_subdomain_1"/>
</dbReference>
<dbReference type="GO" id="GO:0004088">
    <property type="term" value="F:carbamoyl-phosphate synthase (glutamine-hydrolyzing) activity"/>
    <property type="evidence" value="ECO:0007669"/>
    <property type="project" value="UniProtKB-EC"/>
</dbReference>
<comment type="caution">
    <text evidence="3">The sequence shown here is derived from an EMBL/GenBank/DDBJ whole genome shotgun (WGS) entry which is preliminary data.</text>
</comment>
<dbReference type="Gene3D" id="3.40.50.20">
    <property type="match status" value="1"/>
</dbReference>
<dbReference type="InterPro" id="IPR003806">
    <property type="entry name" value="ATP-grasp_PylC-type"/>
</dbReference>
<dbReference type="Gene3D" id="3.30.470.20">
    <property type="entry name" value="ATP-grasp fold, B domain"/>
    <property type="match status" value="1"/>
</dbReference>
<dbReference type="GO" id="GO:0008716">
    <property type="term" value="F:D-alanine-D-alanine ligase activity"/>
    <property type="evidence" value="ECO:0007669"/>
    <property type="project" value="TreeGrafter"/>
</dbReference>
<evidence type="ECO:0000313" key="3">
    <source>
        <dbReference type="EMBL" id="MDQ0152987.1"/>
    </source>
</evidence>
<accession>A0AAE3VAY5</accession>
<dbReference type="EC" id="6.3.5.5" evidence="3"/>
<evidence type="ECO:0000259" key="2">
    <source>
        <dbReference type="PROSITE" id="PS50975"/>
    </source>
</evidence>
<proteinExistence type="predicted"/>
<dbReference type="SUPFAM" id="SSF56059">
    <property type="entry name" value="Glutathione synthetase ATP-binding domain-like"/>
    <property type="match status" value="1"/>
</dbReference>
<dbReference type="GO" id="GO:0005524">
    <property type="term" value="F:ATP binding"/>
    <property type="evidence" value="ECO:0007669"/>
    <property type="project" value="UniProtKB-UniRule"/>
</dbReference>
<dbReference type="PANTHER" id="PTHR23132:SF14">
    <property type="entry name" value="ATP-GRASP DOMAIN-CONTAINING PROTEIN"/>
    <property type="match status" value="1"/>
</dbReference>